<keyword evidence="1" id="KW-0812">Transmembrane</keyword>
<accession>A0A0W0UNJ7</accession>
<evidence type="ECO:0000256" key="1">
    <source>
        <dbReference type="SAM" id="Phobius"/>
    </source>
</evidence>
<dbReference type="RefSeq" id="WP_058448792.1">
    <property type="nucleotide sequence ID" value="NZ_CAAAJF010000006.1"/>
</dbReference>
<sequence>MCTTRCILHGIIAGIVAGVVFAIFLFMGGMIETLGTVINMPTKMGGLLVHAAVSIIAGIAFALILGWLIHSWLAAIIWGLLFGLAMWIVGPMTLLPYLTAGTPLFSKWTFVDIKANVPPLVGHLIYGFVLGIVFYALKRKA</sequence>
<proteinExistence type="predicted"/>
<feature type="transmembrane region" description="Helical" evidence="1">
    <location>
        <begin position="7"/>
        <end position="27"/>
    </location>
</feature>
<feature type="transmembrane region" description="Helical" evidence="1">
    <location>
        <begin position="120"/>
        <end position="137"/>
    </location>
</feature>
<dbReference type="EMBL" id="LNYG01000012">
    <property type="protein sequence ID" value="KTD09400.1"/>
    <property type="molecule type" value="Genomic_DNA"/>
</dbReference>
<reference evidence="2 3" key="1">
    <citation type="submission" date="2015-11" db="EMBL/GenBank/DDBJ databases">
        <title>Genomic analysis of 38 Legionella species identifies large and diverse effector repertoires.</title>
        <authorList>
            <person name="Burstein D."/>
            <person name="Amaro F."/>
            <person name="Zusman T."/>
            <person name="Lifshitz Z."/>
            <person name="Cohen O."/>
            <person name="Gilbert J.A."/>
            <person name="Pupko T."/>
            <person name="Shuman H.A."/>
            <person name="Segal G."/>
        </authorList>
    </citation>
    <scope>NUCLEOTIDE SEQUENCE [LARGE SCALE GENOMIC DNA]</scope>
    <source>
        <strain evidence="2 3">JA-26-G1-E2</strain>
    </source>
</reference>
<organism evidence="2 3">
    <name type="scientific">Legionella jamestowniensis</name>
    <dbReference type="NCBI Taxonomy" id="455"/>
    <lineage>
        <taxon>Bacteria</taxon>
        <taxon>Pseudomonadati</taxon>
        <taxon>Pseudomonadota</taxon>
        <taxon>Gammaproteobacteria</taxon>
        <taxon>Legionellales</taxon>
        <taxon>Legionellaceae</taxon>
        <taxon>Legionella</taxon>
    </lineage>
</organism>
<dbReference type="Proteomes" id="UP000054715">
    <property type="component" value="Unassembled WGS sequence"/>
</dbReference>
<keyword evidence="1" id="KW-0472">Membrane</keyword>
<evidence type="ECO:0000313" key="2">
    <source>
        <dbReference type="EMBL" id="KTD09400.1"/>
    </source>
</evidence>
<dbReference type="AlphaFoldDB" id="A0A0W0UNJ7"/>
<keyword evidence="1" id="KW-1133">Transmembrane helix</keyword>
<name>A0A0W0UNJ7_9GAMM</name>
<evidence type="ECO:0008006" key="4">
    <source>
        <dbReference type="Google" id="ProtNLM"/>
    </source>
</evidence>
<comment type="caution">
    <text evidence="2">The sequence shown here is derived from an EMBL/GenBank/DDBJ whole genome shotgun (WGS) entry which is preliminary data.</text>
</comment>
<feature type="transmembrane region" description="Helical" evidence="1">
    <location>
        <begin position="76"/>
        <end position="100"/>
    </location>
</feature>
<evidence type="ECO:0000313" key="3">
    <source>
        <dbReference type="Proteomes" id="UP000054715"/>
    </source>
</evidence>
<dbReference type="OrthoDB" id="5644717at2"/>
<feature type="transmembrane region" description="Helical" evidence="1">
    <location>
        <begin position="47"/>
        <end position="69"/>
    </location>
</feature>
<gene>
    <name evidence="2" type="ORF">Ljam_0750</name>
</gene>
<protein>
    <recommendedName>
        <fullName evidence="4">Transmembrane protein</fullName>
    </recommendedName>
</protein>
<dbReference type="PATRIC" id="fig|455.5.peg.800"/>
<dbReference type="STRING" id="455.Ljam_0750"/>